<gene>
    <name evidence="5" type="primary">frr</name>
    <name evidence="13" type="ORF">BY453_10460</name>
    <name evidence="14" type="ORF">C7954_103122</name>
    <name evidence="8" type="ORF">C8C78_10319</name>
    <name evidence="9" type="ORF">SAMN04488597_101287</name>
    <name evidence="10" type="ORF">SAMN04488598_101161</name>
    <name evidence="12" type="ORF">SAMN04515652_101130</name>
    <name evidence="11" type="ORF">SAMN04515654_10713</name>
</gene>
<evidence type="ECO:0000313" key="19">
    <source>
        <dbReference type="Proteomes" id="UP000295472"/>
    </source>
</evidence>
<reference evidence="13 20" key="4">
    <citation type="submission" date="2019-03" db="EMBL/GenBank/DDBJ databases">
        <title>Deep subsurface shale carbon reservoir microbial communities from Ohio and West Virginia, USA.</title>
        <authorList>
            <person name="Wrighton K."/>
        </authorList>
    </citation>
    <scope>NUCLEOTIDE SEQUENCE [LARGE SCALE GENOMIC DNA]</scope>
    <source>
        <strain evidence="13 20">UTICA-S4D12</strain>
    </source>
</reference>
<dbReference type="FunFam" id="1.10.132.20:FF:000001">
    <property type="entry name" value="Ribosome-recycling factor"/>
    <property type="match status" value="1"/>
</dbReference>
<dbReference type="PANTHER" id="PTHR20982:SF3">
    <property type="entry name" value="MITOCHONDRIAL RIBOSOME RECYCLING FACTOR PSEUDO 1"/>
    <property type="match status" value="1"/>
</dbReference>
<evidence type="ECO:0000313" key="16">
    <source>
        <dbReference type="Proteomes" id="UP000198945"/>
    </source>
</evidence>
<reference evidence="8 18" key="3">
    <citation type="submission" date="2018-04" db="EMBL/GenBank/DDBJ databases">
        <title>Subsurface microbial communities from deep shales in Ohio and West Virginia, USA.</title>
        <authorList>
            <person name="Wrighton K."/>
        </authorList>
    </citation>
    <scope>NUCLEOTIDE SEQUENCE [LARGE SCALE GENOMIC DNA]</scope>
    <source>
        <strain evidence="14 19">DSMZ 11287</strain>
        <strain evidence="8 18">MSL28</strain>
    </source>
</reference>
<dbReference type="Proteomes" id="UP000198945">
    <property type="component" value="Unassembled WGS sequence"/>
</dbReference>
<organism evidence="9 21">
    <name type="scientific">Halanaerobium congolense</name>
    <dbReference type="NCBI Taxonomy" id="54121"/>
    <lineage>
        <taxon>Bacteria</taxon>
        <taxon>Bacillati</taxon>
        <taxon>Bacillota</taxon>
        <taxon>Clostridia</taxon>
        <taxon>Halanaerobiales</taxon>
        <taxon>Halanaerobiaceae</taxon>
        <taxon>Halanaerobium</taxon>
    </lineage>
</organism>
<feature type="coiled-coil region" evidence="6">
    <location>
        <begin position="132"/>
        <end position="180"/>
    </location>
</feature>
<dbReference type="InterPro" id="IPR002661">
    <property type="entry name" value="Ribosome_recyc_fac"/>
</dbReference>
<evidence type="ECO:0000313" key="18">
    <source>
        <dbReference type="Proteomes" id="UP000247389"/>
    </source>
</evidence>
<dbReference type="EMBL" id="SOEF01000003">
    <property type="protein sequence ID" value="TDX46915.1"/>
    <property type="molecule type" value="Genomic_DNA"/>
</dbReference>
<comment type="function">
    <text evidence="5">Responsible for the release of ribosomes from messenger RNA at the termination of protein biosynthesis. May increase the efficiency of translation by recycling ribosomes from one round of translation to another.</text>
</comment>
<dbReference type="EMBL" id="FOHG01000001">
    <property type="protein sequence ID" value="SES61754.1"/>
    <property type="molecule type" value="Genomic_DNA"/>
</dbReference>
<evidence type="ECO:0000256" key="5">
    <source>
        <dbReference type="HAMAP-Rule" id="MF_00040"/>
    </source>
</evidence>
<protein>
    <recommendedName>
        <fullName evidence="5">Ribosome-recycling factor</fullName>
        <shortName evidence="5">RRF</shortName>
    </recommendedName>
    <alternativeName>
        <fullName evidence="5">Ribosome-releasing factor</fullName>
    </alternativeName>
</protein>
<evidence type="ECO:0000313" key="15">
    <source>
        <dbReference type="Proteomes" id="UP000198612"/>
    </source>
</evidence>
<evidence type="ECO:0000256" key="6">
    <source>
        <dbReference type="SAM" id="Coils"/>
    </source>
</evidence>
<proteinExistence type="inferred from homology"/>
<evidence type="ECO:0000313" key="12">
    <source>
        <dbReference type="EMBL" id="SES61754.1"/>
    </source>
</evidence>
<dbReference type="Proteomes" id="UP000199519">
    <property type="component" value="Unassembled WGS sequence"/>
</dbReference>
<evidence type="ECO:0000313" key="10">
    <source>
        <dbReference type="EMBL" id="SDE70703.1"/>
    </source>
</evidence>
<accession>A0A1G6I6B9</accession>
<evidence type="ECO:0000313" key="14">
    <source>
        <dbReference type="EMBL" id="TDX46915.1"/>
    </source>
</evidence>
<keyword evidence="4 5" id="KW-0648">Protein biosynthesis</keyword>
<evidence type="ECO:0000313" key="8">
    <source>
        <dbReference type="EMBL" id="PXV69312.1"/>
    </source>
</evidence>
<evidence type="ECO:0000313" key="20">
    <source>
        <dbReference type="Proteomes" id="UP000295758"/>
    </source>
</evidence>
<dbReference type="GO" id="GO:0005737">
    <property type="term" value="C:cytoplasm"/>
    <property type="evidence" value="ECO:0007669"/>
    <property type="project" value="UniProtKB-SubCell"/>
</dbReference>
<comment type="similarity">
    <text evidence="2 5">Belongs to the RRF family.</text>
</comment>
<dbReference type="Proteomes" id="UP000247389">
    <property type="component" value="Unassembled WGS sequence"/>
</dbReference>
<dbReference type="SUPFAM" id="SSF55194">
    <property type="entry name" value="Ribosome recycling factor, RRF"/>
    <property type="match status" value="1"/>
</dbReference>
<dbReference type="NCBIfam" id="TIGR00496">
    <property type="entry name" value="frr"/>
    <property type="match status" value="1"/>
</dbReference>
<evidence type="ECO:0000256" key="3">
    <source>
        <dbReference type="ARBA" id="ARBA00022490"/>
    </source>
</evidence>
<dbReference type="EMBL" id="FNEH01000007">
    <property type="protein sequence ID" value="SDI47747.1"/>
    <property type="molecule type" value="Genomic_DNA"/>
</dbReference>
<evidence type="ECO:0000313" key="11">
    <source>
        <dbReference type="EMBL" id="SDI47747.1"/>
    </source>
</evidence>
<dbReference type="InterPro" id="IPR036191">
    <property type="entry name" value="RRF_sf"/>
</dbReference>
<keyword evidence="17" id="KW-1185">Reference proteome</keyword>
<dbReference type="EMBL" id="QICM01000003">
    <property type="protein sequence ID" value="PXV69312.1"/>
    <property type="molecule type" value="Genomic_DNA"/>
</dbReference>
<dbReference type="AlphaFoldDB" id="A0A1G6I6B9"/>
<evidence type="ECO:0000256" key="2">
    <source>
        <dbReference type="ARBA" id="ARBA00005912"/>
    </source>
</evidence>
<dbReference type="GO" id="GO:0006415">
    <property type="term" value="P:translational termination"/>
    <property type="evidence" value="ECO:0007669"/>
    <property type="project" value="UniProtKB-UniRule"/>
</dbReference>
<dbReference type="EMBL" id="FNBJ01000001">
    <property type="protein sequence ID" value="SDE70703.1"/>
    <property type="molecule type" value="Genomic_DNA"/>
</dbReference>
<feature type="domain" description="Ribosome recycling factor" evidence="7">
    <location>
        <begin position="21"/>
        <end position="183"/>
    </location>
</feature>
<dbReference type="EMBL" id="SOAA01000004">
    <property type="protein sequence ID" value="TDS33674.1"/>
    <property type="molecule type" value="Genomic_DNA"/>
</dbReference>
<evidence type="ECO:0000313" key="13">
    <source>
        <dbReference type="EMBL" id="TDS33674.1"/>
    </source>
</evidence>
<comment type="subcellular location">
    <subcellularLocation>
        <location evidence="1 5">Cytoplasm</location>
    </subcellularLocation>
</comment>
<dbReference type="RefSeq" id="WP_073155621.1">
    <property type="nucleotide sequence ID" value="NZ_FMYT01000001.1"/>
</dbReference>
<evidence type="ECO:0000256" key="4">
    <source>
        <dbReference type="ARBA" id="ARBA00022917"/>
    </source>
</evidence>
<dbReference type="GO" id="GO:0043023">
    <property type="term" value="F:ribosomal large subunit binding"/>
    <property type="evidence" value="ECO:0007669"/>
    <property type="project" value="TreeGrafter"/>
</dbReference>
<dbReference type="Gene3D" id="3.30.1360.40">
    <property type="match status" value="1"/>
</dbReference>
<reference evidence="15 17" key="1">
    <citation type="submission" date="2016-10" db="EMBL/GenBank/DDBJ databases">
        <authorList>
            <person name="Varghese N."/>
            <person name="Submissions S."/>
        </authorList>
    </citation>
    <scope>NUCLEOTIDE SEQUENCE [LARGE SCALE GENOMIC DNA]</scope>
    <source>
        <strain evidence="9 21">WG10</strain>
        <strain evidence="10 17">WG2</strain>
        <strain evidence="12 15">WG5</strain>
    </source>
</reference>
<evidence type="ECO:0000313" key="21">
    <source>
        <dbReference type="Proteomes" id="UP000324896"/>
    </source>
</evidence>
<evidence type="ECO:0000259" key="7">
    <source>
        <dbReference type="Pfam" id="PF01765"/>
    </source>
</evidence>
<dbReference type="Gene3D" id="1.10.132.20">
    <property type="entry name" value="Ribosome-recycling factor"/>
    <property type="match status" value="1"/>
</dbReference>
<dbReference type="CDD" id="cd00520">
    <property type="entry name" value="RRF"/>
    <property type="match status" value="1"/>
</dbReference>
<dbReference type="Pfam" id="PF01765">
    <property type="entry name" value="RRF"/>
    <property type="match status" value="1"/>
</dbReference>
<dbReference type="OrthoDB" id="9804006at2"/>
<evidence type="ECO:0000313" key="17">
    <source>
        <dbReference type="Proteomes" id="UP000199519"/>
    </source>
</evidence>
<dbReference type="EMBL" id="FMYT01000001">
    <property type="protein sequence ID" value="SDC01968.1"/>
    <property type="molecule type" value="Genomic_DNA"/>
</dbReference>
<keyword evidence="6" id="KW-0175">Coiled coil</keyword>
<dbReference type="Proteomes" id="UP000295472">
    <property type="component" value="Unassembled WGS sequence"/>
</dbReference>
<dbReference type="Proteomes" id="UP000295758">
    <property type="component" value="Unassembled WGS sequence"/>
</dbReference>
<evidence type="ECO:0000313" key="9">
    <source>
        <dbReference type="EMBL" id="SDC01968.1"/>
    </source>
</evidence>
<dbReference type="PANTHER" id="PTHR20982">
    <property type="entry name" value="RIBOSOME RECYCLING FACTOR"/>
    <property type="match status" value="1"/>
</dbReference>
<evidence type="ECO:0000256" key="1">
    <source>
        <dbReference type="ARBA" id="ARBA00004496"/>
    </source>
</evidence>
<dbReference type="Proteomes" id="UP000324896">
    <property type="component" value="Unassembled WGS sequence"/>
</dbReference>
<dbReference type="HAMAP" id="MF_00040">
    <property type="entry name" value="RRF"/>
    <property type="match status" value="1"/>
</dbReference>
<dbReference type="FunFam" id="3.30.1360.40:FF:000001">
    <property type="entry name" value="Ribosome-recycling factor"/>
    <property type="match status" value="1"/>
</dbReference>
<name>A0A1G6I6B9_9FIRM</name>
<reference evidence="11 16" key="2">
    <citation type="submission" date="2016-10" db="EMBL/GenBank/DDBJ databases">
        <authorList>
            <person name="de Groot N.N."/>
        </authorList>
    </citation>
    <scope>NUCLEOTIDE SEQUENCE [LARGE SCALE GENOMIC DNA]</scope>
    <source>
        <strain evidence="11 16">WG7</strain>
    </source>
</reference>
<dbReference type="InterPro" id="IPR023584">
    <property type="entry name" value="Ribosome_recyc_fac_dom"/>
</dbReference>
<dbReference type="GeneID" id="57011860"/>
<dbReference type="Proteomes" id="UP000198612">
    <property type="component" value="Unassembled WGS sequence"/>
</dbReference>
<sequence length="185" mass="21496">MFREVMKETEKRMQKTLENTKKDLNTIRTGRARPSLVENIKANNYGVATPIQQMAKVFAPEARQIVIEPWDKNNIEAIEKAIMQENLGLNPSNDGSVIRINIPQLTEERRKELVKILHEKAEKGRIAIRAIRRESNEELEMLEDEGEISEDNMHRGLDNVQELTDEYISKLNDIVEKKEEEIMEV</sequence>
<keyword evidence="3 5" id="KW-0963">Cytoplasm</keyword>
<dbReference type="STRING" id="54121.SAMN04515653_106122"/>